<sequence>MAKKKITHELYSYGIYDRWERQSKDLPKLLEITDRIPIKDDIEFGYVLKIKGAKGKKLEFKIDHPPFKNDKGETEPPFTGEYYINSNTYEFFLGDTVWEPFENKAGEWRLYTWMDGKLIAEKRLILYMD</sequence>
<dbReference type="Proteomes" id="UP000708576">
    <property type="component" value="Unassembled WGS sequence"/>
</dbReference>
<dbReference type="EMBL" id="JAGUCO010000001">
    <property type="protein sequence ID" value="MBS2097232.1"/>
    <property type="molecule type" value="Genomic_DNA"/>
</dbReference>
<accession>A0ABS5JQY1</accession>
<name>A0ABS5JQY1_9BACT</name>
<comment type="caution">
    <text evidence="2">The sequence shown here is derived from an EMBL/GenBank/DDBJ whole genome shotgun (WGS) entry which is preliminary data.</text>
</comment>
<dbReference type="Gene3D" id="2.60.40.2390">
    <property type="match status" value="1"/>
</dbReference>
<keyword evidence="3" id="KW-1185">Reference proteome</keyword>
<evidence type="ECO:0000313" key="3">
    <source>
        <dbReference type="Proteomes" id="UP000708576"/>
    </source>
</evidence>
<evidence type="ECO:0000313" key="2">
    <source>
        <dbReference type="EMBL" id="MBS2097232.1"/>
    </source>
</evidence>
<protein>
    <submittedName>
        <fullName evidence="2">DUF3859 domain-containing protein</fullName>
    </submittedName>
</protein>
<dbReference type="Pfam" id="PF12975">
    <property type="entry name" value="DUF3859"/>
    <property type="match status" value="1"/>
</dbReference>
<proteinExistence type="predicted"/>
<organism evidence="2 3">
    <name type="scientific">Carboxylicivirga linearis</name>
    <dbReference type="NCBI Taxonomy" id="1628157"/>
    <lineage>
        <taxon>Bacteria</taxon>
        <taxon>Pseudomonadati</taxon>
        <taxon>Bacteroidota</taxon>
        <taxon>Bacteroidia</taxon>
        <taxon>Marinilabiliales</taxon>
        <taxon>Marinilabiliaceae</taxon>
        <taxon>Carboxylicivirga</taxon>
    </lineage>
</organism>
<evidence type="ECO:0000259" key="1">
    <source>
        <dbReference type="Pfam" id="PF12975"/>
    </source>
</evidence>
<dbReference type="InterPro" id="IPR024331">
    <property type="entry name" value="DUF3859"/>
</dbReference>
<feature type="domain" description="DUF3859" evidence="1">
    <location>
        <begin position="5"/>
        <end position="123"/>
    </location>
</feature>
<gene>
    <name evidence="2" type="ORF">KEM10_03010</name>
</gene>
<dbReference type="RefSeq" id="WP_212213302.1">
    <property type="nucleotide sequence ID" value="NZ_JAGUCO010000001.1"/>
</dbReference>
<reference evidence="2 3" key="1">
    <citation type="journal article" date="2015" name="Int. J. Syst. Evol. Microbiol.">
        <title>Carboxylicivirga linearis sp. nov., isolated from a sea cucumber culture pond.</title>
        <authorList>
            <person name="Wang F.Q."/>
            <person name="Zhou Y.X."/>
            <person name="Lin X.Z."/>
            <person name="Chen G.J."/>
            <person name="Du Z.J."/>
        </authorList>
    </citation>
    <scope>NUCLEOTIDE SEQUENCE [LARGE SCALE GENOMIC DNA]</scope>
    <source>
        <strain evidence="2 3">FB218</strain>
    </source>
</reference>